<reference evidence="2 3" key="1">
    <citation type="journal article" date="2014" name="Genome Biol. Evol.">
        <title>Acetic acid bacteria genomes reveal functional traits for adaptation to life in insect guts.</title>
        <authorList>
            <person name="Chouaia B."/>
            <person name="Gaiarsa S."/>
            <person name="Crotti E."/>
            <person name="Comandatore F."/>
            <person name="Degli Esposti M."/>
            <person name="Ricci I."/>
            <person name="Alma A."/>
            <person name="Favia G."/>
            <person name="Bandi C."/>
            <person name="Daffonchio D."/>
        </authorList>
    </citation>
    <scope>NUCLEOTIDE SEQUENCE [LARGE SCALE GENOMIC DNA]</scope>
    <source>
        <strain evidence="2 3">SF2.1</strain>
    </source>
</reference>
<evidence type="ECO:0000256" key="1">
    <source>
        <dbReference type="SAM" id="SignalP"/>
    </source>
</evidence>
<evidence type="ECO:0000313" key="3">
    <source>
        <dbReference type="Proteomes" id="UP000027583"/>
    </source>
</evidence>
<dbReference type="Pfam" id="PF10938">
    <property type="entry name" value="YfdX"/>
    <property type="match status" value="1"/>
</dbReference>
<gene>
    <name evidence="2" type="ORF">ASAP_2829</name>
</gene>
<sequence length="244" mass="25345">MRRLMSAGAALVALSAGFAVTPASAAAPGDDSSARSVAMMKADQVNATRDFGRLSKDGQKAFANILLAQQALTNNQNGQAQSLINDAEARLEKAAKDSKAFIKAEDAMQPVPSHGMPKRVAASGVPLHWLPVGGEYAVTDTLAPAQQTALASANQHLKAGDTKLVNQDLHVVGTSVQYVVALAPLEMISGDVHRASVFMDGDDTKSAADALQNAVDSILFVSGDVVAVTHPSAAKRHKMAHSPS</sequence>
<reference evidence="2 3" key="2">
    <citation type="journal article" date="2014" name="PLoS ONE">
        <title>Evolution of mitochondria reconstructed from the energy metabolism of living bacteria.</title>
        <authorList>
            <person name="Degli Esposti M."/>
            <person name="Chouaia B."/>
            <person name="Comandatore F."/>
            <person name="Crotti E."/>
            <person name="Sassera D."/>
            <person name="Lievens P.M."/>
            <person name="Daffonchio D."/>
            <person name="Bandi C."/>
        </authorList>
    </citation>
    <scope>NUCLEOTIDE SEQUENCE [LARGE SCALE GENOMIC DNA]</scope>
    <source>
        <strain evidence="2 3">SF2.1</strain>
    </source>
</reference>
<dbReference type="Proteomes" id="UP000027583">
    <property type="component" value="Unassembled WGS sequence"/>
</dbReference>
<dbReference type="AlphaFoldDB" id="A0A060QI87"/>
<proteinExistence type="predicted"/>
<dbReference type="RefSeq" id="WP_051395926.1">
    <property type="nucleotide sequence ID" value="NZ_CBLX010000024.1"/>
</dbReference>
<keyword evidence="1" id="KW-0732">Signal</keyword>
<dbReference type="InterPro" id="IPR021236">
    <property type="entry name" value="Uncharacterised_YfdX"/>
</dbReference>
<evidence type="ECO:0000313" key="2">
    <source>
        <dbReference type="EMBL" id="CDG40874.1"/>
    </source>
</evidence>
<evidence type="ECO:0008006" key="4">
    <source>
        <dbReference type="Google" id="ProtNLM"/>
    </source>
</evidence>
<accession>A0A060QI87</accession>
<protein>
    <recommendedName>
        <fullName evidence="4">YfdX protein</fullName>
    </recommendedName>
</protein>
<feature type="chain" id="PRO_5001589241" description="YfdX protein" evidence="1">
    <location>
        <begin position="26"/>
        <end position="244"/>
    </location>
</feature>
<dbReference type="Gene3D" id="1.20.120.1940">
    <property type="entry name" value="YfdX protein domain"/>
    <property type="match status" value="1"/>
</dbReference>
<feature type="signal peptide" evidence="1">
    <location>
        <begin position="1"/>
        <end position="25"/>
    </location>
</feature>
<dbReference type="EMBL" id="CBLX010000024">
    <property type="protein sequence ID" value="CDG40874.1"/>
    <property type="molecule type" value="Genomic_DNA"/>
</dbReference>
<comment type="caution">
    <text evidence="2">The sequence shown here is derived from an EMBL/GenBank/DDBJ whole genome shotgun (WGS) entry which is preliminary data.</text>
</comment>
<dbReference type="Gene3D" id="6.10.250.2140">
    <property type="match status" value="1"/>
</dbReference>
<organism evidence="2 3">
    <name type="scientific">Asaia bogorensis</name>
    <dbReference type="NCBI Taxonomy" id="91915"/>
    <lineage>
        <taxon>Bacteria</taxon>
        <taxon>Pseudomonadati</taxon>
        <taxon>Pseudomonadota</taxon>
        <taxon>Alphaproteobacteria</taxon>
        <taxon>Acetobacterales</taxon>
        <taxon>Acetobacteraceae</taxon>
        <taxon>Asaia</taxon>
    </lineage>
</organism>
<name>A0A060QI87_9PROT</name>